<sequence>MPWREVSVMDQRREFVRLAMQEGANRRELCRRFNIHPDTGYKWLARWQADQNVNDRSRRPHASPGQTDCELEARILAVRDAHPAWGARKIAHCLERNGLRSPAVSTVHQILRRSGRIKPPIGGPMASQRFEMPAPNLLWQMDFKGWVRLGNDTQCHPLTVVDDHSRYDLCLQACADQR</sequence>
<protein>
    <recommendedName>
        <fullName evidence="3">Transposase</fullName>
    </recommendedName>
</protein>
<name>A0A4V1L4L1_9BRAD</name>
<gene>
    <name evidence="1" type="ORF">XH94_05420</name>
</gene>
<dbReference type="Pfam" id="PF13565">
    <property type="entry name" value="HTH_32"/>
    <property type="match status" value="1"/>
</dbReference>
<evidence type="ECO:0000313" key="2">
    <source>
        <dbReference type="Proteomes" id="UP000290565"/>
    </source>
</evidence>
<accession>A0A4V1L4L1</accession>
<dbReference type="RefSeq" id="WP_164939196.1">
    <property type="nucleotide sequence ID" value="NZ_LBJM01000011.1"/>
</dbReference>
<dbReference type="SUPFAM" id="SSF46689">
    <property type="entry name" value="Homeodomain-like"/>
    <property type="match status" value="1"/>
</dbReference>
<dbReference type="InterPro" id="IPR009057">
    <property type="entry name" value="Homeodomain-like_sf"/>
</dbReference>
<dbReference type="AlphaFoldDB" id="A0A4V1L4L1"/>
<evidence type="ECO:0008006" key="3">
    <source>
        <dbReference type="Google" id="ProtNLM"/>
    </source>
</evidence>
<feature type="non-terminal residue" evidence="1">
    <location>
        <position position="178"/>
    </location>
</feature>
<proteinExistence type="predicted"/>
<dbReference type="Proteomes" id="UP000290565">
    <property type="component" value="Unassembled WGS sequence"/>
</dbReference>
<organism evidence="1 2">
    <name type="scientific">Bradyrhizobium zhanjiangense</name>
    <dbReference type="NCBI Taxonomy" id="1325107"/>
    <lineage>
        <taxon>Bacteria</taxon>
        <taxon>Pseudomonadati</taxon>
        <taxon>Pseudomonadota</taxon>
        <taxon>Alphaproteobacteria</taxon>
        <taxon>Hyphomicrobiales</taxon>
        <taxon>Nitrobacteraceae</taxon>
        <taxon>Bradyrhizobium</taxon>
    </lineage>
</organism>
<evidence type="ECO:0000313" key="1">
    <source>
        <dbReference type="EMBL" id="RXH41854.1"/>
    </source>
</evidence>
<reference evidence="1 2" key="1">
    <citation type="submission" date="2015-04" db="EMBL/GenBank/DDBJ databases">
        <title>Comparative genomics of rhizobia nodulating Arachis hypogaea in China.</title>
        <authorList>
            <person name="Li Y."/>
        </authorList>
    </citation>
    <scope>NUCLEOTIDE SEQUENCE [LARGE SCALE GENOMIC DNA]</scope>
    <source>
        <strain evidence="1 2">CCBAU 51787</strain>
    </source>
</reference>
<dbReference type="EMBL" id="LBJM01000011">
    <property type="protein sequence ID" value="RXH41854.1"/>
    <property type="molecule type" value="Genomic_DNA"/>
</dbReference>
<comment type="caution">
    <text evidence="1">The sequence shown here is derived from an EMBL/GenBank/DDBJ whole genome shotgun (WGS) entry which is preliminary data.</text>
</comment>